<evidence type="ECO:0000313" key="3">
    <source>
        <dbReference type="Proteomes" id="UP000028045"/>
    </source>
</evidence>
<accession>A0A084B0Z6</accession>
<evidence type="ECO:0000313" key="2">
    <source>
        <dbReference type="EMBL" id="KEY71225.1"/>
    </source>
</evidence>
<protein>
    <submittedName>
        <fullName evidence="2">Uncharacterized protein</fullName>
    </submittedName>
</protein>
<dbReference type="Proteomes" id="UP000028045">
    <property type="component" value="Unassembled WGS sequence"/>
</dbReference>
<keyword evidence="3" id="KW-1185">Reference proteome</keyword>
<dbReference type="HOGENOM" id="CLU_2265473_0_0_1"/>
<proteinExistence type="predicted"/>
<dbReference type="EMBL" id="KL648338">
    <property type="protein sequence ID" value="KEY71225.1"/>
    <property type="molecule type" value="Genomic_DNA"/>
</dbReference>
<evidence type="ECO:0000256" key="1">
    <source>
        <dbReference type="SAM" id="MobiDB-lite"/>
    </source>
</evidence>
<sequence>MTWRDDPIPTTHGEIDRQGREAKAEIDSIAKKISEGPPIDPKHKEELENLTYFMNMTIRNAKEPGGSLAVLLGNWGILKKSITDRNRLVDEAIEKAKEASVEK</sequence>
<reference evidence="2 3" key="1">
    <citation type="journal article" date="2014" name="BMC Genomics">
        <title>Comparative genome sequencing reveals chemotype-specific gene clusters in the toxigenic black mold Stachybotrys.</title>
        <authorList>
            <person name="Semeiks J."/>
            <person name="Borek D."/>
            <person name="Otwinowski Z."/>
            <person name="Grishin N.V."/>
        </authorList>
    </citation>
    <scope>NUCLEOTIDE SEQUENCE [LARGE SCALE GENOMIC DNA]</scope>
    <source>
        <strain evidence="3">CBS 109288 / IBT 7711</strain>
    </source>
</reference>
<dbReference type="AlphaFoldDB" id="A0A084B0Z6"/>
<gene>
    <name evidence="2" type="ORF">S7711_10565</name>
</gene>
<name>A0A084B0Z6_STACB</name>
<organism evidence="2 3">
    <name type="scientific">Stachybotrys chartarum (strain CBS 109288 / IBT 7711)</name>
    <name type="common">Toxic black mold</name>
    <name type="synonym">Stilbospora chartarum</name>
    <dbReference type="NCBI Taxonomy" id="1280523"/>
    <lineage>
        <taxon>Eukaryota</taxon>
        <taxon>Fungi</taxon>
        <taxon>Dikarya</taxon>
        <taxon>Ascomycota</taxon>
        <taxon>Pezizomycotina</taxon>
        <taxon>Sordariomycetes</taxon>
        <taxon>Hypocreomycetidae</taxon>
        <taxon>Hypocreales</taxon>
        <taxon>Stachybotryaceae</taxon>
        <taxon>Stachybotrys</taxon>
    </lineage>
</organism>
<feature type="region of interest" description="Disordered" evidence="1">
    <location>
        <begin position="1"/>
        <end position="24"/>
    </location>
</feature>